<keyword evidence="3" id="KW-1185">Reference proteome</keyword>
<dbReference type="AlphaFoldDB" id="Q12N11"/>
<keyword evidence="1" id="KW-0472">Membrane</keyword>
<feature type="transmembrane region" description="Helical" evidence="1">
    <location>
        <begin position="187"/>
        <end position="210"/>
    </location>
</feature>
<protein>
    <submittedName>
        <fullName evidence="2">Uncharacterized protein</fullName>
    </submittedName>
</protein>
<accession>Q12N11</accession>
<feature type="transmembrane region" description="Helical" evidence="1">
    <location>
        <begin position="231"/>
        <end position="250"/>
    </location>
</feature>
<keyword evidence="1" id="KW-0812">Transmembrane</keyword>
<proteinExistence type="predicted"/>
<evidence type="ECO:0000313" key="3">
    <source>
        <dbReference type="Proteomes" id="UP000001982"/>
    </source>
</evidence>
<feature type="transmembrane region" description="Helical" evidence="1">
    <location>
        <begin position="9"/>
        <end position="27"/>
    </location>
</feature>
<gene>
    <name evidence="2" type="ordered locus">Sden_1882</name>
</gene>
<dbReference type="EMBL" id="CP000302">
    <property type="protein sequence ID" value="ABE55165.1"/>
    <property type="molecule type" value="Genomic_DNA"/>
</dbReference>
<keyword evidence="1" id="KW-1133">Transmembrane helix</keyword>
<dbReference type="HOGENOM" id="CLU_983158_0_0_6"/>
<sequence>MYLFFKKQWFGILSLVISIGLSSYMYLSSKIERVPVFLTDPVQTLVANGDKKGSEKISVIDNNSNLIEGDVIAIKFNFWNEGRHTIKSTDILEDLVLTLEGEDVVIRDQNIIASTRDNVVSATLTKINDSSLNLNFKTLENSDGFSGQIIYSAKGSAKLSLSGDFEGVEDNEILGDKDLENRIFWRWYIPITIISIIAILSFFGVIALFTKITNVVGSKLNDSHKSKLQSLSKPIGITAGVIFFLAYMGFATQAAVNGKALNEMPEKLKSALVETSNRVAGGV</sequence>
<evidence type="ECO:0000313" key="2">
    <source>
        <dbReference type="EMBL" id="ABE55165.1"/>
    </source>
</evidence>
<dbReference type="KEGG" id="sdn:Sden_1882"/>
<name>Q12N11_SHEDO</name>
<reference evidence="2 3" key="1">
    <citation type="submission" date="2006-03" db="EMBL/GenBank/DDBJ databases">
        <title>Complete sequence of Shewanella denitrificans OS217.</title>
        <authorList>
            <consortium name="US DOE Joint Genome Institute"/>
            <person name="Copeland A."/>
            <person name="Lucas S."/>
            <person name="Lapidus A."/>
            <person name="Barry K."/>
            <person name="Detter J.C."/>
            <person name="Glavina del Rio T."/>
            <person name="Hammon N."/>
            <person name="Israni S."/>
            <person name="Dalin E."/>
            <person name="Tice H."/>
            <person name="Pitluck S."/>
            <person name="Brettin T."/>
            <person name="Bruce D."/>
            <person name="Han C."/>
            <person name="Tapia R."/>
            <person name="Gilna P."/>
            <person name="Kiss H."/>
            <person name="Schmutz J."/>
            <person name="Larimer F."/>
            <person name="Land M."/>
            <person name="Hauser L."/>
            <person name="Kyrpides N."/>
            <person name="Lykidis A."/>
            <person name="Richardson P."/>
        </authorList>
    </citation>
    <scope>NUCLEOTIDE SEQUENCE [LARGE SCALE GENOMIC DNA]</scope>
    <source>
        <strain evidence="3">OS217 / ATCC BAA-1090 / DSM 15013</strain>
    </source>
</reference>
<organism evidence="2 3">
    <name type="scientific">Shewanella denitrificans (strain OS217 / ATCC BAA-1090 / DSM 15013)</name>
    <dbReference type="NCBI Taxonomy" id="318161"/>
    <lineage>
        <taxon>Bacteria</taxon>
        <taxon>Pseudomonadati</taxon>
        <taxon>Pseudomonadota</taxon>
        <taxon>Gammaproteobacteria</taxon>
        <taxon>Alteromonadales</taxon>
        <taxon>Shewanellaceae</taxon>
        <taxon>Shewanella</taxon>
    </lineage>
</organism>
<dbReference type="Proteomes" id="UP000001982">
    <property type="component" value="Chromosome"/>
</dbReference>
<evidence type="ECO:0000256" key="1">
    <source>
        <dbReference type="SAM" id="Phobius"/>
    </source>
</evidence>